<feature type="domain" description="AIG1-type G" evidence="4">
    <location>
        <begin position="35"/>
        <end position="158"/>
    </location>
</feature>
<evidence type="ECO:0000256" key="2">
    <source>
        <dbReference type="ARBA" id="ARBA00022741"/>
    </source>
</evidence>
<dbReference type="PANTHER" id="PTHR10903:SF184">
    <property type="entry name" value="GTP-BINDING PROTEIN A"/>
    <property type="match status" value="1"/>
</dbReference>
<name>A0A1X7TDX1_AMPQE</name>
<evidence type="ECO:0000259" key="4">
    <source>
        <dbReference type="Pfam" id="PF04548"/>
    </source>
</evidence>
<dbReference type="Gene3D" id="3.40.50.300">
    <property type="entry name" value="P-loop containing nucleotide triphosphate hydrolases"/>
    <property type="match status" value="1"/>
</dbReference>
<dbReference type="EnsemblMetazoa" id="Aqu2.1.12664_001">
    <property type="protein sequence ID" value="Aqu2.1.12664_001"/>
    <property type="gene ID" value="Aqu2.1.12664"/>
</dbReference>
<dbReference type="OrthoDB" id="25620at2759"/>
<accession>A0A1X7TDX1</accession>
<dbReference type="Pfam" id="PF04548">
    <property type="entry name" value="AIG1"/>
    <property type="match status" value="1"/>
</dbReference>
<proteinExistence type="inferred from homology"/>
<comment type="similarity">
    <text evidence="1">Belongs to the TRAFAC class TrmE-Era-EngA-EngB-Septin-like GTPase superfamily. AIG1/Toc34/Toc159-like paraseptin GTPase family. IAN subfamily.</text>
</comment>
<dbReference type="GO" id="GO:0005525">
    <property type="term" value="F:GTP binding"/>
    <property type="evidence" value="ECO:0007669"/>
    <property type="project" value="UniProtKB-KW"/>
</dbReference>
<keyword evidence="3" id="KW-0342">GTP-binding</keyword>
<dbReference type="InterPro" id="IPR027417">
    <property type="entry name" value="P-loop_NTPase"/>
</dbReference>
<evidence type="ECO:0000256" key="1">
    <source>
        <dbReference type="ARBA" id="ARBA00008535"/>
    </source>
</evidence>
<dbReference type="InterPro" id="IPR045058">
    <property type="entry name" value="GIMA/IAN/Toc"/>
</dbReference>
<evidence type="ECO:0000313" key="5">
    <source>
        <dbReference type="EnsemblMetazoa" id="Aqu2.1.12664_001"/>
    </source>
</evidence>
<dbReference type="AlphaFoldDB" id="A0A1X7TDX1"/>
<dbReference type="SUPFAM" id="SSF52540">
    <property type="entry name" value="P-loop containing nucleoside triphosphate hydrolases"/>
    <property type="match status" value="1"/>
</dbReference>
<sequence length="315" mass="33543">MATVSPDASQSGNDVLTPEMKKKIEVLRCREEPVNILVIGPTGAGKSTLINSMFGEDVAEVGHGAAAITTEVKKYEGGYKEVKISIYDTVGFGDPGGKSGHRILLDIAKKGKFDLILICSQLGGRADRGMFLELASMLHKEMWKRTVVVLTQADRLDSLGSVGNIELAEEFKKQKKLYKECISSFLSKSVKKEVLEKIPYCIAGLKAEKKLPTTEDWLKQLWDRCIDRSSDDTRSFLKAYAKYRQAIEFGALVASVGAGTVAGGGIGAAVGSVVPGVGTTIGAGVGAGMGAFLGGSTCTVGAAVKHFVNNDNFKK</sequence>
<reference evidence="5" key="1">
    <citation type="submission" date="2017-05" db="UniProtKB">
        <authorList>
            <consortium name="EnsemblMetazoa"/>
        </authorList>
    </citation>
    <scope>IDENTIFICATION</scope>
</reference>
<dbReference type="InParanoid" id="A0A1X7TDX1"/>
<dbReference type="InterPro" id="IPR006703">
    <property type="entry name" value="G_AIG1"/>
</dbReference>
<evidence type="ECO:0000256" key="3">
    <source>
        <dbReference type="ARBA" id="ARBA00023134"/>
    </source>
</evidence>
<organism evidence="5">
    <name type="scientific">Amphimedon queenslandica</name>
    <name type="common">Sponge</name>
    <dbReference type="NCBI Taxonomy" id="400682"/>
    <lineage>
        <taxon>Eukaryota</taxon>
        <taxon>Metazoa</taxon>
        <taxon>Porifera</taxon>
        <taxon>Demospongiae</taxon>
        <taxon>Heteroscleromorpha</taxon>
        <taxon>Haplosclerida</taxon>
        <taxon>Niphatidae</taxon>
        <taxon>Amphimedon</taxon>
    </lineage>
</organism>
<keyword evidence="2" id="KW-0547">Nucleotide-binding</keyword>
<protein>
    <recommendedName>
        <fullName evidence="4">AIG1-type G domain-containing protein</fullName>
    </recommendedName>
</protein>
<dbReference type="PANTHER" id="PTHR10903">
    <property type="entry name" value="GTPASE, IMAP FAMILY MEMBER-RELATED"/>
    <property type="match status" value="1"/>
</dbReference>